<gene>
    <name evidence="1" type="ORF">SAMN06296273_1157</name>
</gene>
<evidence type="ECO:0000313" key="2">
    <source>
        <dbReference type="Proteomes" id="UP000242498"/>
    </source>
</evidence>
<organism evidence="1 2">
    <name type="scientific">Nitrosomonas ureae</name>
    <dbReference type="NCBI Taxonomy" id="44577"/>
    <lineage>
        <taxon>Bacteria</taxon>
        <taxon>Pseudomonadati</taxon>
        <taxon>Pseudomonadota</taxon>
        <taxon>Betaproteobacteria</taxon>
        <taxon>Nitrosomonadales</taxon>
        <taxon>Nitrosomonadaceae</taxon>
        <taxon>Nitrosomonas</taxon>
    </lineage>
</organism>
<accession>A0A285BWZ2</accession>
<dbReference type="AlphaFoldDB" id="A0A285BWZ2"/>
<proteinExistence type="predicted"/>
<protein>
    <submittedName>
        <fullName evidence="1">Uncharacterized protein</fullName>
    </submittedName>
</protein>
<evidence type="ECO:0000313" key="1">
    <source>
        <dbReference type="EMBL" id="SNX59720.1"/>
    </source>
</evidence>
<reference evidence="1 2" key="1">
    <citation type="submission" date="2017-08" db="EMBL/GenBank/DDBJ databases">
        <authorList>
            <person name="de Groot N.N."/>
        </authorList>
    </citation>
    <scope>NUCLEOTIDE SEQUENCE [LARGE SCALE GENOMIC DNA]</scope>
    <source>
        <strain evidence="1 2">Nm15</strain>
    </source>
</reference>
<dbReference type="Proteomes" id="UP000242498">
    <property type="component" value="Chromosome I"/>
</dbReference>
<dbReference type="RefSeq" id="WP_096292434.1">
    <property type="nucleotide sequence ID" value="NZ_LT907782.1"/>
</dbReference>
<dbReference type="EMBL" id="LT907782">
    <property type="protein sequence ID" value="SNX59720.1"/>
    <property type="molecule type" value="Genomic_DNA"/>
</dbReference>
<name>A0A285BWZ2_9PROT</name>
<dbReference type="OrthoDB" id="9804960at2"/>
<sequence>MATTLIENIIRKILNENFVRFLEGAFIDADGNPIPINLENNGGSGLIPHFAYASDPSGTGFILTTSTELEYIAIKVAAPDAVLTVADFSGLWFHRKGLPGVSIPGADGINGKNGGFPCIYSSDTDETQPDQGGIKFNNANPGLATEMYISAMSPSGMDLTALLNAIPGGAKFMLSTDSPEGSTLAVFQFDESPTNNTGWFTVPITNLAISESAFVDEDPCVFQINGTSNINIDPVTGRLMVDGVDKSGTTAVATFSALPDPTTVPLNVYYVTAQDCFVYANGGEWWPVNGRANIYRASGLPLTVIAPAVLASAIADNGSGKVRVTANSHGLTAGQNNGRIYISGGGTWTAGLYRFTYVSANTYDLPDVTYSGALGTPTVARGNATDEIVVKTVSIPPLTDKSSIEVFVASLYNDSTETKRTVVDWGGVRFFNRNDNTSGNDATYQGPMIINLNSTTLKQATLGIGVAGGKAASSAVPATGSFAHAAATTMNIIAILGNASVPVGTESITYNMIRAAWEV</sequence>